<dbReference type="SUPFAM" id="SSF53850">
    <property type="entry name" value="Periplasmic binding protein-like II"/>
    <property type="match status" value="1"/>
</dbReference>
<evidence type="ECO:0000256" key="2">
    <source>
        <dbReference type="ARBA" id="ARBA00022491"/>
    </source>
</evidence>
<dbReference type="EMBL" id="LR590463">
    <property type="protein sequence ID" value="VTP63056.1"/>
    <property type="molecule type" value="Genomic_DNA"/>
</dbReference>
<dbReference type="PANTHER" id="PTHR30537">
    <property type="entry name" value="HTH-TYPE TRANSCRIPTIONAL REGULATOR"/>
    <property type="match status" value="1"/>
</dbReference>
<organism evidence="7 8">
    <name type="scientific">Serratia rubidaea</name>
    <name type="common">Serratia marinorubra</name>
    <dbReference type="NCBI Taxonomy" id="61652"/>
    <lineage>
        <taxon>Bacteria</taxon>
        <taxon>Pseudomonadati</taxon>
        <taxon>Pseudomonadota</taxon>
        <taxon>Gammaproteobacteria</taxon>
        <taxon>Enterobacterales</taxon>
        <taxon>Yersiniaceae</taxon>
        <taxon>Serratia</taxon>
    </lineage>
</organism>
<dbReference type="PROSITE" id="PS50931">
    <property type="entry name" value="HTH_LYSR"/>
    <property type="match status" value="1"/>
</dbReference>
<dbReference type="GO" id="GO:0043565">
    <property type="term" value="F:sequence-specific DNA binding"/>
    <property type="evidence" value="ECO:0007669"/>
    <property type="project" value="TreeGrafter"/>
</dbReference>
<dbReference type="GO" id="GO:0003700">
    <property type="term" value="F:DNA-binding transcription factor activity"/>
    <property type="evidence" value="ECO:0007669"/>
    <property type="project" value="InterPro"/>
</dbReference>
<dbReference type="InterPro" id="IPR036390">
    <property type="entry name" value="WH_DNA-bd_sf"/>
</dbReference>
<reference evidence="7 8" key="1">
    <citation type="submission" date="2019-05" db="EMBL/GenBank/DDBJ databases">
        <authorList>
            <consortium name="Pathogen Informatics"/>
        </authorList>
    </citation>
    <scope>NUCLEOTIDE SEQUENCE [LARGE SCALE GENOMIC DNA]</scope>
    <source>
        <strain evidence="7 8">NCTC12971</strain>
    </source>
</reference>
<dbReference type="Gene3D" id="1.10.10.10">
    <property type="entry name" value="Winged helix-like DNA-binding domain superfamily/Winged helix DNA-binding domain"/>
    <property type="match status" value="1"/>
</dbReference>
<name>A0A4U9HIP6_SERRU</name>
<evidence type="ECO:0000256" key="5">
    <source>
        <dbReference type="ARBA" id="ARBA00023163"/>
    </source>
</evidence>
<dbReference type="Pfam" id="PF03466">
    <property type="entry name" value="LysR_substrate"/>
    <property type="match status" value="1"/>
</dbReference>
<accession>A0A4U9HIP6</accession>
<feature type="domain" description="HTH lysR-type" evidence="6">
    <location>
        <begin position="9"/>
        <end position="66"/>
    </location>
</feature>
<evidence type="ECO:0000256" key="1">
    <source>
        <dbReference type="ARBA" id="ARBA00009437"/>
    </source>
</evidence>
<evidence type="ECO:0000259" key="6">
    <source>
        <dbReference type="PROSITE" id="PS50931"/>
    </source>
</evidence>
<comment type="similarity">
    <text evidence="1">Belongs to the LysR transcriptional regulatory family.</text>
</comment>
<keyword evidence="4" id="KW-0238">DNA-binding</keyword>
<proteinExistence type="inferred from homology"/>
<dbReference type="InterPro" id="IPR058163">
    <property type="entry name" value="LysR-type_TF_proteobact-type"/>
</dbReference>
<keyword evidence="2" id="KW-0678">Repressor</keyword>
<evidence type="ECO:0000256" key="3">
    <source>
        <dbReference type="ARBA" id="ARBA00023015"/>
    </source>
</evidence>
<evidence type="ECO:0000313" key="7">
    <source>
        <dbReference type="EMBL" id="VTP63056.1"/>
    </source>
</evidence>
<keyword evidence="3" id="KW-0805">Transcription regulation</keyword>
<dbReference type="FunFam" id="1.10.10.10:FF:000001">
    <property type="entry name" value="LysR family transcriptional regulator"/>
    <property type="match status" value="1"/>
</dbReference>
<dbReference type="SUPFAM" id="SSF46785">
    <property type="entry name" value="Winged helix' DNA-binding domain"/>
    <property type="match status" value="1"/>
</dbReference>
<evidence type="ECO:0000313" key="8">
    <source>
        <dbReference type="Proteomes" id="UP000307968"/>
    </source>
</evidence>
<dbReference type="PANTHER" id="PTHR30537:SF58">
    <property type="entry name" value="HTH-TYPE TRANSCRIPTIONAL REGULATOR PERR"/>
    <property type="match status" value="1"/>
</dbReference>
<dbReference type="InterPro" id="IPR005119">
    <property type="entry name" value="LysR_subst-bd"/>
</dbReference>
<dbReference type="Pfam" id="PF00126">
    <property type="entry name" value="HTH_1"/>
    <property type="match status" value="1"/>
</dbReference>
<evidence type="ECO:0000256" key="4">
    <source>
        <dbReference type="ARBA" id="ARBA00023125"/>
    </source>
</evidence>
<sequence>MEIQKAAIPSIKALQVFEQVAHFGNVARAAEELNITPSAASHQLAKLEKLVGNSLFNRSAKGVSLTLAGETYLREISQLLLNLAQATAQIRDEKENNALRIHCAPSFGLLWLLPRLKQLHEACPELNVTLSCSYENLSFSRDNIDVAIRHGFPDWSPFDIKTIRDEFITAMASPDYLRRHPAPTPAALAEHRLILSETPLIQWPQWFAAHHLPQPERPWVFSFDRSYMSLQAARLGHGVVLESELLAQDYLRDGSLVRLFPPALEPAGQRASSGLSAWFWPAGAGEAFSALDAAGAGQRQGVLSALSSRLCHPRQRRVSHQP</sequence>
<protein>
    <submittedName>
        <fullName evidence="7">Gcv operon activator</fullName>
    </submittedName>
</protein>
<dbReference type="Gene3D" id="3.40.190.10">
    <property type="entry name" value="Periplasmic binding protein-like II"/>
    <property type="match status" value="2"/>
</dbReference>
<dbReference type="AlphaFoldDB" id="A0A4U9HIP6"/>
<keyword evidence="5" id="KW-0804">Transcription</keyword>
<dbReference type="GO" id="GO:0006351">
    <property type="term" value="P:DNA-templated transcription"/>
    <property type="evidence" value="ECO:0007669"/>
    <property type="project" value="TreeGrafter"/>
</dbReference>
<gene>
    <name evidence="7" type="primary">gcvA_3</name>
    <name evidence="7" type="ORF">NCTC12971_02949</name>
</gene>
<dbReference type="InterPro" id="IPR000847">
    <property type="entry name" value="LysR_HTH_N"/>
</dbReference>
<dbReference type="InterPro" id="IPR036388">
    <property type="entry name" value="WH-like_DNA-bd_sf"/>
</dbReference>
<dbReference type="Proteomes" id="UP000307968">
    <property type="component" value="Chromosome"/>
</dbReference>
<dbReference type="CDD" id="cd08432">
    <property type="entry name" value="PBP2_GcdR_TrpI_HvrB_AmpR_like"/>
    <property type="match status" value="1"/>
</dbReference>